<feature type="region of interest" description="Disordered" evidence="1">
    <location>
        <begin position="139"/>
        <end position="178"/>
    </location>
</feature>
<name>A0A9N9EVG4_9GLOM</name>
<protein>
    <submittedName>
        <fullName evidence="3">4400_t:CDS:1</fullName>
    </submittedName>
</protein>
<dbReference type="OrthoDB" id="9983919at2759"/>
<organism evidence="3 4">
    <name type="scientific">Acaulospora morrowiae</name>
    <dbReference type="NCBI Taxonomy" id="94023"/>
    <lineage>
        <taxon>Eukaryota</taxon>
        <taxon>Fungi</taxon>
        <taxon>Fungi incertae sedis</taxon>
        <taxon>Mucoromycota</taxon>
        <taxon>Glomeromycotina</taxon>
        <taxon>Glomeromycetes</taxon>
        <taxon>Diversisporales</taxon>
        <taxon>Acaulosporaceae</taxon>
        <taxon>Acaulospora</taxon>
    </lineage>
</organism>
<proteinExistence type="predicted"/>
<evidence type="ECO:0000313" key="4">
    <source>
        <dbReference type="Proteomes" id="UP000789342"/>
    </source>
</evidence>
<gene>
    <name evidence="3" type="ORF">AMORRO_LOCUS11766</name>
</gene>
<accession>A0A9N9EVG4</accession>
<reference evidence="3" key="1">
    <citation type="submission" date="2021-06" db="EMBL/GenBank/DDBJ databases">
        <authorList>
            <person name="Kallberg Y."/>
            <person name="Tangrot J."/>
            <person name="Rosling A."/>
        </authorList>
    </citation>
    <scope>NUCLEOTIDE SEQUENCE</scope>
    <source>
        <strain evidence="3">CL551</strain>
    </source>
</reference>
<dbReference type="Pfam" id="PF01814">
    <property type="entry name" value="Hemerythrin"/>
    <property type="match status" value="1"/>
</dbReference>
<evidence type="ECO:0000259" key="2">
    <source>
        <dbReference type="Pfam" id="PF01814"/>
    </source>
</evidence>
<dbReference type="InterPro" id="IPR012312">
    <property type="entry name" value="Hemerythrin-like"/>
</dbReference>
<dbReference type="EMBL" id="CAJVPV010015776">
    <property type="protein sequence ID" value="CAG8693972.1"/>
    <property type="molecule type" value="Genomic_DNA"/>
</dbReference>
<evidence type="ECO:0000256" key="1">
    <source>
        <dbReference type="SAM" id="MobiDB-lite"/>
    </source>
</evidence>
<dbReference type="PANTHER" id="PTHR35585:SF1">
    <property type="entry name" value="HHE DOMAIN PROTEIN (AFU_ORTHOLOGUE AFUA_4G00730)"/>
    <property type="match status" value="1"/>
</dbReference>
<sequence length="178" mass="20335">MSKDLVSEILEDHKIINKLWTRYESESDNNERQKIANTIIREISVHSVCEEINFYPLLEKHLQNGSEMADHSRDEHLQVKKDLAKLDSMKITDEGYTLLIKKVMNELMSHIEEEEKDILPKFKENVSAEILNDGGEKYVSTRKVAPTHPHPHAPDKPPAETAAGMAALPVDKTRDLAR</sequence>
<dbReference type="PANTHER" id="PTHR35585">
    <property type="entry name" value="HHE DOMAIN PROTEIN (AFU_ORTHOLOGUE AFUA_4G00730)"/>
    <property type="match status" value="1"/>
</dbReference>
<dbReference type="AlphaFoldDB" id="A0A9N9EVG4"/>
<evidence type="ECO:0000313" key="3">
    <source>
        <dbReference type="EMBL" id="CAG8693972.1"/>
    </source>
</evidence>
<dbReference type="Gene3D" id="1.20.120.520">
    <property type="entry name" value="nmb1532 protein domain like"/>
    <property type="match status" value="1"/>
</dbReference>
<feature type="domain" description="Hemerythrin-like" evidence="2">
    <location>
        <begin position="5"/>
        <end position="121"/>
    </location>
</feature>
<comment type="caution">
    <text evidence="3">The sequence shown here is derived from an EMBL/GenBank/DDBJ whole genome shotgun (WGS) entry which is preliminary data.</text>
</comment>
<dbReference type="Proteomes" id="UP000789342">
    <property type="component" value="Unassembled WGS sequence"/>
</dbReference>
<feature type="non-terminal residue" evidence="3">
    <location>
        <position position="178"/>
    </location>
</feature>
<keyword evidence="4" id="KW-1185">Reference proteome</keyword>